<dbReference type="Gene3D" id="3.40.50.620">
    <property type="entry name" value="HUPs"/>
    <property type="match status" value="1"/>
</dbReference>
<evidence type="ECO:0000313" key="2">
    <source>
        <dbReference type="EMBL" id="GDY33992.1"/>
    </source>
</evidence>
<feature type="domain" description="Asparagine synthetase" evidence="1">
    <location>
        <begin position="74"/>
        <end position="262"/>
    </location>
</feature>
<protein>
    <recommendedName>
        <fullName evidence="1">Asparagine synthetase domain-containing protein</fullName>
    </recommendedName>
</protein>
<accession>A0A4D4JF02</accession>
<dbReference type="GO" id="GO:0004066">
    <property type="term" value="F:asparagine synthase (glutamine-hydrolyzing) activity"/>
    <property type="evidence" value="ECO:0007669"/>
    <property type="project" value="InterPro"/>
</dbReference>
<organism evidence="2 3">
    <name type="scientific">Gandjariella thermophila</name>
    <dbReference type="NCBI Taxonomy" id="1931992"/>
    <lineage>
        <taxon>Bacteria</taxon>
        <taxon>Bacillati</taxon>
        <taxon>Actinomycetota</taxon>
        <taxon>Actinomycetes</taxon>
        <taxon>Pseudonocardiales</taxon>
        <taxon>Pseudonocardiaceae</taxon>
        <taxon>Gandjariella</taxon>
    </lineage>
</organism>
<dbReference type="AlphaFoldDB" id="A0A4D4JF02"/>
<evidence type="ECO:0000259" key="1">
    <source>
        <dbReference type="Pfam" id="PF00733"/>
    </source>
</evidence>
<dbReference type="Proteomes" id="UP000298860">
    <property type="component" value="Unassembled WGS sequence"/>
</dbReference>
<evidence type="ECO:0000313" key="3">
    <source>
        <dbReference type="Proteomes" id="UP000298860"/>
    </source>
</evidence>
<sequence>MRQLRPGYRGQDGRLVDDPLTAAGEAPSVDLDGLARLFTGPGLWGEFTPSSFFTGVELVWPPVTPTATNTPLPEVFADAVAELCADASAVAVSLSGGLDSLAVLTHVLALRPLRRVLAFVVDLVDDSGMRTATFVRGLLADLDLTERVQLVVVDPAHCITEPAWSPHGPRPDALPVVNATVARLAAEAGAGVLLSGDGADELLAVPRFATAQVLQRFGIRGARRYLADMAQSGPAICGELLAMASHALPVAARTRLYWAANWPEWSPPAVSDVLAEPLREAARAWARDWVDATLRAHATARRSWASADAFDAWWPRNYRPPTGFLPEASPFLHPDVVAAAVALPLATRYHPAGVTAYQRSKAHVIELFPPALRPGLPDRKRTYRAALAASVARRSATPIAETIGLLDPDAVARETDPATRMTVAAVESWLSGAVTAGITMPCGYGVRR</sequence>
<keyword evidence="3" id="KW-1185">Reference proteome</keyword>
<reference evidence="3" key="1">
    <citation type="submission" date="2019-04" db="EMBL/GenBank/DDBJ databases">
        <title>Draft genome sequence of Pseudonocardiaceae bacterium SL3-2-4.</title>
        <authorList>
            <person name="Ningsih F."/>
            <person name="Yokota A."/>
            <person name="Sakai Y."/>
            <person name="Nanatani K."/>
            <person name="Yabe S."/>
            <person name="Oetari A."/>
            <person name="Sjamsuridzal W."/>
        </authorList>
    </citation>
    <scope>NUCLEOTIDE SEQUENCE [LARGE SCALE GENOMIC DNA]</scope>
    <source>
        <strain evidence="3">SL3-2-4</strain>
    </source>
</reference>
<name>A0A4D4JF02_9PSEU</name>
<gene>
    <name evidence="2" type="ORF">GTS_56250</name>
</gene>
<proteinExistence type="predicted"/>
<dbReference type="Pfam" id="PF00733">
    <property type="entry name" value="Asn_synthase"/>
    <property type="match status" value="1"/>
</dbReference>
<comment type="caution">
    <text evidence="2">The sequence shown here is derived from an EMBL/GenBank/DDBJ whole genome shotgun (WGS) entry which is preliminary data.</text>
</comment>
<dbReference type="GO" id="GO:0006529">
    <property type="term" value="P:asparagine biosynthetic process"/>
    <property type="evidence" value="ECO:0007669"/>
    <property type="project" value="InterPro"/>
</dbReference>
<dbReference type="SUPFAM" id="SSF52402">
    <property type="entry name" value="Adenine nucleotide alpha hydrolases-like"/>
    <property type="match status" value="1"/>
</dbReference>
<dbReference type="InterPro" id="IPR014729">
    <property type="entry name" value="Rossmann-like_a/b/a_fold"/>
</dbReference>
<dbReference type="RefSeq" id="WP_225978829.1">
    <property type="nucleotide sequence ID" value="NZ_BJFL01000076.1"/>
</dbReference>
<dbReference type="EMBL" id="BJFL01000076">
    <property type="protein sequence ID" value="GDY33992.1"/>
    <property type="molecule type" value="Genomic_DNA"/>
</dbReference>
<dbReference type="InterPro" id="IPR001962">
    <property type="entry name" value="Asn_synthase"/>
</dbReference>